<dbReference type="AlphaFoldDB" id="A0A832H3Z2"/>
<organism evidence="2">
    <name type="scientific">Oscillatoriales cyanobacterium SpSt-402</name>
    <dbReference type="NCBI Taxonomy" id="2282168"/>
    <lineage>
        <taxon>Bacteria</taxon>
        <taxon>Bacillati</taxon>
        <taxon>Cyanobacteriota</taxon>
        <taxon>Cyanophyceae</taxon>
        <taxon>Oscillatoriophycideae</taxon>
        <taxon>Oscillatoriales</taxon>
    </lineage>
</organism>
<keyword evidence="1" id="KW-0472">Membrane</keyword>
<reference evidence="2" key="1">
    <citation type="journal article" date="2020" name="mSystems">
        <title>Genome- and Community-Level Interaction Insights into Carbon Utilization and Element Cycling Functions of Hydrothermarchaeota in Hydrothermal Sediment.</title>
        <authorList>
            <person name="Zhou Z."/>
            <person name="Liu Y."/>
            <person name="Xu W."/>
            <person name="Pan J."/>
            <person name="Luo Z.H."/>
            <person name="Li M."/>
        </authorList>
    </citation>
    <scope>NUCLEOTIDE SEQUENCE [LARGE SCALE GENOMIC DNA]</scope>
    <source>
        <strain evidence="2">SpSt-402</strain>
    </source>
</reference>
<sequence length="123" mass="13811">MYQSSYDPFQQFAAYLGSMFGSLVGQILSALLFLLIAFVFWGLPWERLIAKAGFTGRAYWFLLGLFFVPLPIGVAVQNHYGQSNITELLGGLFAGAMYLGLLILAFCPWNVHRKLRQLKDSNP</sequence>
<accession>A0A832H3Z2</accession>
<proteinExistence type="predicted"/>
<protein>
    <submittedName>
        <fullName evidence="2">Uncharacterized protein</fullName>
    </submittedName>
</protein>
<name>A0A832H3Z2_9CYAN</name>
<dbReference type="EMBL" id="DSRD01000663">
    <property type="protein sequence ID" value="HGW94722.1"/>
    <property type="molecule type" value="Genomic_DNA"/>
</dbReference>
<keyword evidence="1" id="KW-1133">Transmembrane helix</keyword>
<feature type="transmembrane region" description="Helical" evidence="1">
    <location>
        <begin position="12"/>
        <end position="45"/>
    </location>
</feature>
<gene>
    <name evidence="2" type="ORF">ENR47_10635</name>
</gene>
<feature type="transmembrane region" description="Helical" evidence="1">
    <location>
        <begin position="57"/>
        <end position="76"/>
    </location>
</feature>
<evidence type="ECO:0000313" key="2">
    <source>
        <dbReference type="EMBL" id="HGW94722.1"/>
    </source>
</evidence>
<keyword evidence="1" id="KW-0812">Transmembrane</keyword>
<feature type="transmembrane region" description="Helical" evidence="1">
    <location>
        <begin position="88"/>
        <end position="109"/>
    </location>
</feature>
<comment type="caution">
    <text evidence="2">The sequence shown here is derived from an EMBL/GenBank/DDBJ whole genome shotgun (WGS) entry which is preliminary data.</text>
</comment>
<evidence type="ECO:0000256" key="1">
    <source>
        <dbReference type="SAM" id="Phobius"/>
    </source>
</evidence>